<evidence type="ECO:0000313" key="2">
    <source>
        <dbReference type="EMBL" id="QEV45041.1"/>
    </source>
</evidence>
<sequence>MRLRPGDAVRDRRRGRVGVVTGRDDAHDGVRLRPLTSGPQWTAEAADLEPVSHRERLRACLAEVNARSRRSI</sequence>
<dbReference type="KEGG" id="svn:CP980_08190"/>
<keyword evidence="3" id="KW-1185">Reference proteome</keyword>
<dbReference type="EMBL" id="CP023692">
    <property type="protein sequence ID" value="QEV45041.1"/>
    <property type="molecule type" value="Genomic_DNA"/>
</dbReference>
<dbReference type="GeneID" id="95610543"/>
<name>A0A5J6J5S3_STRVI</name>
<protein>
    <submittedName>
        <fullName evidence="2">Uncharacterized protein</fullName>
    </submittedName>
</protein>
<dbReference type="Proteomes" id="UP000325563">
    <property type="component" value="Chromosome"/>
</dbReference>
<evidence type="ECO:0000256" key="1">
    <source>
        <dbReference type="SAM" id="MobiDB-lite"/>
    </source>
</evidence>
<organism evidence="2 3">
    <name type="scientific">Streptomyces vinaceus</name>
    <dbReference type="NCBI Taxonomy" id="1960"/>
    <lineage>
        <taxon>Bacteria</taxon>
        <taxon>Bacillati</taxon>
        <taxon>Actinomycetota</taxon>
        <taxon>Actinomycetes</taxon>
        <taxon>Kitasatosporales</taxon>
        <taxon>Streptomycetaceae</taxon>
        <taxon>Streptomyces</taxon>
    </lineage>
</organism>
<feature type="compositionally biased region" description="Basic and acidic residues" evidence="1">
    <location>
        <begin position="22"/>
        <end position="31"/>
    </location>
</feature>
<proteinExistence type="predicted"/>
<dbReference type="AlphaFoldDB" id="A0A5J6J5S3"/>
<dbReference type="RefSeq" id="WP_150527864.1">
    <property type="nucleotide sequence ID" value="NZ_BNBW01000009.1"/>
</dbReference>
<reference evidence="2 3" key="1">
    <citation type="submission" date="2017-09" db="EMBL/GenBank/DDBJ databases">
        <authorList>
            <person name="Lee N."/>
            <person name="Cho B.-K."/>
        </authorList>
    </citation>
    <scope>NUCLEOTIDE SEQUENCE [LARGE SCALE GENOMIC DNA]</scope>
    <source>
        <strain evidence="2 3">ATCC 27476</strain>
    </source>
</reference>
<accession>A0A5J6J5S3</accession>
<gene>
    <name evidence="2" type="ORF">CP980_08190</name>
</gene>
<feature type="compositionally biased region" description="Basic and acidic residues" evidence="1">
    <location>
        <begin position="1"/>
        <end position="10"/>
    </location>
</feature>
<feature type="region of interest" description="Disordered" evidence="1">
    <location>
        <begin position="1"/>
        <end position="36"/>
    </location>
</feature>
<evidence type="ECO:0000313" key="3">
    <source>
        <dbReference type="Proteomes" id="UP000325563"/>
    </source>
</evidence>